<dbReference type="SUPFAM" id="SSF56925">
    <property type="entry name" value="OMPA-like"/>
    <property type="match status" value="1"/>
</dbReference>
<dbReference type="InterPro" id="IPR011250">
    <property type="entry name" value="OMP/PagP_B-barrel"/>
</dbReference>
<feature type="signal peptide" evidence="1">
    <location>
        <begin position="1"/>
        <end position="20"/>
    </location>
</feature>
<dbReference type="RefSeq" id="WP_092672759.1">
    <property type="nucleotide sequence ID" value="NZ_FOXS01000002.1"/>
</dbReference>
<dbReference type="AlphaFoldDB" id="A0A1I5YBM6"/>
<gene>
    <name evidence="3" type="ORF">SAMN04515668_2347</name>
</gene>
<protein>
    <submittedName>
        <fullName evidence="3">Outer membrane protein beta-barrel domain-containing protein</fullName>
    </submittedName>
</protein>
<feature type="domain" description="Outer membrane protein beta-barrel" evidence="2">
    <location>
        <begin position="19"/>
        <end position="166"/>
    </location>
</feature>
<reference evidence="4" key="1">
    <citation type="submission" date="2016-10" db="EMBL/GenBank/DDBJ databases">
        <authorList>
            <person name="Varghese N."/>
            <person name="Submissions S."/>
        </authorList>
    </citation>
    <scope>NUCLEOTIDE SEQUENCE [LARGE SCALE GENOMIC DNA]</scope>
    <source>
        <strain evidence="4">OR362-8,ATCC BAA-1266,JCM 13504</strain>
    </source>
</reference>
<dbReference type="Pfam" id="PF13568">
    <property type="entry name" value="OMP_b-brl_2"/>
    <property type="match status" value="1"/>
</dbReference>
<evidence type="ECO:0000256" key="1">
    <source>
        <dbReference type="SAM" id="SignalP"/>
    </source>
</evidence>
<dbReference type="STRING" id="1227077.SAMN04515668_2347"/>
<dbReference type="InterPro" id="IPR025665">
    <property type="entry name" value="Beta-barrel_OMP_2"/>
</dbReference>
<sequence>MKKVILSLGLLAGVATAAQAQEVRFGLKGGVNYSTITSKDDSDAESKIGLLGGVFANFGLSDLISIQPEVLYSQKGAQMKDMSDVKVKLNYIDVPVLVKVNAGGLFFEGGPQVGFLTTAKVTNGSQSEDFKENVKSVDFGYAVGLGYQAESGPMIGLRYNGGISDINKNNNNDSDKSRNSAFQLYVGFAFGGK</sequence>
<keyword evidence="1" id="KW-0732">Signal</keyword>
<dbReference type="EMBL" id="FOXS01000002">
    <property type="protein sequence ID" value="SFQ41598.1"/>
    <property type="molecule type" value="Genomic_DNA"/>
</dbReference>
<evidence type="ECO:0000313" key="4">
    <source>
        <dbReference type="Proteomes" id="UP000199029"/>
    </source>
</evidence>
<organism evidence="3 4">
    <name type="scientific">Hymenobacter arizonensis</name>
    <name type="common">Siccationidurans arizonensis</name>
    <dbReference type="NCBI Taxonomy" id="1227077"/>
    <lineage>
        <taxon>Bacteria</taxon>
        <taxon>Pseudomonadati</taxon>
        <taxon>Bacteroidota</taxon>
        <taxon>Cytophagia</taxon>
        <taxon>Cytophagales</taxon>
        <taxon>Hymenobacteraceae</taxon>
        <taxon>Hymenobacter</taxon>
    </lineage>
</organism>
<dbReference type="OrthoDB" id="838174at2"/>
<evidence type="ECO:0000259" key="2">
    <source>
        <dbReference type="Pfam" id="PF13568"/>
    </source>
</evidence>
<dbReference type="Proteomes" id="UP000199029">
    <property type="component" value="Unassembled WGS sequence"/>
</dbReference>
<proteinExistence type="predicted"/>
<feature type="chain" id="PRO_5011619106" evidence="1">
    <location>
        <begin position="21"/>
        <end position="193"/>
    </location>
</feature>
<evidence type="ECO:0000313" key="3">
    <source>
        <dbReference type="EMBL" id="SFQ41598.1"/>
    </source>
</evidence>
<accession>A0A1I5YBM6</accession>
<name>A0A1I5YBM6_HYMAR</name>
<keyword evidence="4" id="KW-1185">Reference proteome</keyword>